<accession>A0A1D3URU8</accession>
<dbReference type="Pfam" id="PF10771">
    <property type="entry name" value="DUF2582"/>
    <property type="match status" value="1"/>
</dbReference>
<reference evidence="2 3" key="1">
    <citation type="submission" date="2016-09" db="EMBL/GenBank/DDBJ databases">
        <authorList>
            <person name="Capua I."/>
            <person name="De Benedictis P."/>
            <person name="Joannis T."/>
            <person name="Lombin L.H."/>
            <person name="Cattoli G."/>
        </authorList>
    </citation>
    <scope>NUCLEOTIDE SEQUENCE [LARGE SCALE GENOMIC DNA]</scope>
    <source>
        <strain evidence="2 3">UB20</strain>
    </source>
</reference>
<protein>
    <recommendedName>
        <fullName evidence="5">Winged helix-turn-helix domain-containing protein</fullName>
    </recommendedName>
</protein>
<dbReference type="Proteomes" id="UP000182057">
    <property type="component" value="Unassembled WGS sequence"/>
</dbReference>
<sequence>MVKLIGTNAGLVWRALSKAGRMSVKELKKETKLRADKELFAAIGWLAKEGKLESEEKDSEIYFWLS</sequence>
<proteinExistence type="predicted"/>
<reference evidence="1 4" key="2">
    <citation type="submission" date="2017-09" db="EMBL/GenBank/DDBJ databases">
        <title>Phase variable restriction modification systems are present in the genome sequences of periodontal pathogens Prevotella intermedia, Tannerella forsythia and Porphyromonas gingivalis.</title>
        <authorList>
            <person name="Haigh R.D."/>
            <person name="Crawford L."/>
            <person name="Ralph J."/>
            <person name="Wanford J."/>
            <person name="Vartoukian S.R."/>
            <person name="Hijazib K."/>
            <person name="Wade W."/>
            <person name="Oggioni M.R."/>
        </authorList>
    </citation>
    <scope>NUCLEOTIDE SEQUENCE [LARGE SCALE GENOMIC DNA]</scope>
    <source>
        <strain evidence="1 4">WW11663</strain>
    </source>
</reference>
<evidence type="ECO:0000313" key="4">
    <source>
        <dbReference type="Proteomes" id="UP000219259"/>
    </source>
</evidence>
<dbReference type="GeneID" id="34759197"/>
<dbReference type="InterPro" id="IPR036388">
    <property type="entry name" value="WH-like_DNA-bd_sf"/>
</dbReference>
<evidence type="ECO:0008006" key="5">
    <source>
        <dbReference type="Google" id="ProtNLM"/>
    </source>
</evidence>
<evidence type="ECO:0000313" key="1">
    <source>
        <dbReference type="EMBL" id="PDP44386.1"/>
    </source>
</evidence>
<dbReference type="InterPro" id="IPR019707">
    <property type="entry name" value="DUF2582"/>
</dbReference>
<dbReference type="EMBL" id="NSLJ01000007">
    <property type="protein sequence ID" value="PDP44386.1"/>
    <property type="molecule type" value="Genomic_DNA"/>
</dbReference>
<gene>
    <name evidence="1" type="ORF">CLI86_03865</name>
    <name evidence="2" type="ORF">TFUB20_01823</name>
</gene>
<evidence type="ECO:0000313" key="3">
    <source>
        <dbReference type="Proteomes" id="UP000182057"/>
    </source>
</evidence>
<evidence type="ECO:0000313" key="2">
    <source>
        <dbReference type="EMBL" id="SCQ22765.1"/>
    </source>
</evidence>
<dbReference type="AlphaFoldDB" id="A0A1D3URU8"/>
<dbReference type="RefSeq" id="WP_014225433.1">
    <property type="nucleotide sequence ID" value="NZ_CAJPTF010000017.1"/>
</dbReference>
<organism evidence="2 3">
    <name type="scientific">Tannerella forsythia</name>
    <name type="common">Bacteroides forsythus</name>
    <dbReference type="NCBI Taxonomy" id="28112"/>
    <lineage>
        <taxon>Bacteria</taxon>
        <taxon>Pseudomonadati</taxon>
        <taxon>Bacteroidota</taxon>
        <taxon>Bacteroidia</taxon>
        <taxon>Bacteroidales</taxon>
        <taxon>Tannerellaceae</taxon>
        <taxon>Tannerella</taxon>
    </lineage>
</organism>
<dbReference type="Gene3D" id="1.10.10.10">
    <property type="entry name" value="Winged helix-like DNA-binding domain superfamily/Winged helix DNA-binding domain"/>
    <property type="match status" value="1"/>
</dbReference>
<dbReference type="OrthoDB" id="5570695at2"/>
<name>A0A1D3URU8_TANFO</name>
<dbReference type="EMBL" id="FMMM01000067">
    <property type="protein sequence ID" value="SCQ22765.1"/>
    <property type="molecule type" value="Genomic_DNA"/>
</dbReference>
<dbReference type="OMA" id="EEQNNEM"/>
<dbReference type="Proteomes" id="UP000219259">
    <property type="component" value="Unassembled WGS sequence"/>
</dbReference>